<dbReference type="OrthoDB" id="5600252at2759"/>
<feature type="compositionally biased region" description="Polar residues" evidence="1">
    <location>
        <begin position="381"/>
        <end position="397"/>
    </location>
</feature>
<dbReference type="Proteomes" id="UP000799423">
    <property type="component" value="Unassembled WGS sequence"/>
</dbReference>
<name>A0A6A7AQ98_9PLEO</name>
<keyword evidence="3" id="KW-1185">Reference proteome</keyword>
<feature type="region of interest" description="Disordered" evidence="1">
    <location>
        <begin position="231"/>
        <end position="295"/>
    </location>
</feature>
<evidence type="ECO:0000313" key="3">
    <source>
        <dbReference type="Proteomes" id="UP000799423"/>
    </source>
</evidence>
<reference evidence="2" key="1">
    <citation type="submission" date="2020-01" db="EMBL/GenBank/DDBJ databases">
        <authorList>
            <consortium name="DOE Joint Genome Institute"/>
            <person name="Haridas S."/>
            <person name="Albert R."/>
            <person name="Binder M."/>
            <person name="Bloem J."/>
            <person name="Labutti K."/>
            <person name="Salamov A."/>
            <person name="Andreopoulos B."/>
            <person name="Baker S.E."/>
            <person name="Barry K."/>
            <person name="Bills G."/>
            <person name="Bluhm B.H."/>
            <person name="Cannon C."/>
            <person name="Castanera R."/>
            <person name="Culley D.E."/>
            <person name="Daum C."/>
            <person name="Ezra D."/>
            <person name="Gonzalez J.B."/>
            <person name="Henrissat B."/>
            <person name="Kuo A."/>
            <person name="Liang C."/>
            <person name="Lipzen A."/>
            <person name="Lutzoni F."/>
            <person name="Magnuson J."/>
            <person name="Mondo S."/>
            <person name="Nolan M."/>
            <person name="Ohm R."/>
            <person name="Pangilinan J."/>
            <person name="Park H.-J."/>
            <person name="Ramirez L."/>
            <person name="Alfaro M."/>
            <person name="Sun H."/>
            <person name="Tritt A."/>
            <person name="Yoshinaga Y."/>
            <person name="Zwiers L.-H."/>
            <person name="Turgeon B.G."/>
            <person name="Goodwin S.B."/>
            <person name="Spatafora J.W."/>
            <person name="Crous P.W."/>
            <person name="Grigoriev I.V."/>
        </authorList>
    </citation>
    <scope>NUCLEOTIDE SEQUENCE</scope>
    <source>
        <strain evidence="2">IPT5</strain>
    </source>
</reference>
<dbReference type="EMBL" id="MU006347">
    <property type="protein sequence ID" value="KAF2845411.1"/>
    <property type="molecule type" value="Genomic_DNA"/>
</dbReference>
<protein>
    <submittedName>
        <fullName evidence="2">Uncharacterized protein</fullName>
    </submittedName>
</protein>
<organism evidence="2 3">
    <name type="scientific">Plenodomus tracheiphilus IPT5</name>
    <dbReference type="NCBI Taxonomy" id="1408161"/>
    <lineage>
        <taxon>Eukaryota</taxon>
        <taxon>Fungi</taxon>
        <taxon>Dikarya</taxon>
        <taxon>Ascomycota</taxon>
        <taxon>Pezizomycotina</taxon>
        <taxon>Dothideomycetes</taxon>
        <taxon>Pleosporomycetidae</taxon>
        <taxon>Pleosporales</taxon>
        <taxon>Pleosporineae</taxon>
        <taxon>Leptosphaeriaceae</taxon>
        <taxon>Plenodomus</taxon>
    </lineage>
</organism>
<proteinExistence type="predicted"/>
<feature type="compositionally biased region" description="Basic residues" evidence="1">
    <location>
        <begin position="329"/>
        <end position="338"/>
    </location>
</feature>
<evidence type="ECO:0000313" key="2">
    <source>
        <dbReference type="EMBL" id="KAF2845411.1"/>
    </source>
</evidence>
<dbReference type="AlphaFoldDB" id="A0A6A7AQ98"/>
<feature type="region of interest" description="Disordered" evidence="1">
    <location>
        <begin position="327"/>
        <end position="350"/>
    </location>
</feature>
<feature type="region of interest" description="Disordered" evidence="1">
    <location>
        <begin position="1"/>
        <end position="53"/>
    </location>
</feature>
<sequence length="494" mass="54227">MAKKKKPAGNPARGFATTSIPSKPKPEKLAAAAASAEAAAAQTLPEESATADAPANHIAPQAAASHPELLPTPEELEAQLERDELQLLVEKHAPKVRREANRHVAKLQTDRRVLRAQSHAMTAHDWLPRDIVDSIVLLAQAEANDSNRRQGQQPLLKVLSEDDAMARLWTLDLTLRELGFSHDHIQPVLVWLCANAASIDASASVWGLQESLEWLALDHCEDYAFTYDEGPKRSTVDAPDVADLENPPPSTAMDQDRMCAQRNNETEQEPVSDLSKPGVSTPVDSDNGDAQVSDLDTDLELDELIPTYLKIKAKLYEIDPQLVEMASRKSNRAAKSRKAGPAPAHSPATRKLLSQLQQLRSDALFDEYEAEAQWPSKRNEIAQSQAAKRTRLESQPASPDEEKAITATKTTADADIIITSDRVNKNDDEDDEVLLGDMFLAVSDAPAIRQDSPEISSTSDIVLRDFGKVSGMSPRKVLEEAVRSRWAPVRPLFL</sequence>
<feature type="region of interest" description="Disordered" evidence="1">
    <location>
        <begin position="371"/>
        <end position="404"/>
    </location>
</feature>
<gene>
    <name evidence="2" type="ORF">T440DRAFT_276638</name>
</gene>
<feature type="compositionally biased region" description="Low complexity" evidence="1">
    <location>
        <begin position="30"/>
        <end position="41"/>
    </location>
</feature>
<evidence type="ECO:0000256" key="1">
    <source>
        <dbReference type="SAM" id="MobiDB-lite"/>
    </source>
</evidence>
<accession>A0A6A7AQ98</accession>